<comment type="similarity">
    <text evidence="1">Belongs to the peptidase S51 family.</text>
</comment>
<dbReference type="InterPro" id="IPR005320">
    <property type="entry name" value="Peptidase_S51"/>
</dbReference>
<organism evidence="5">
    <name type="scientific">Bifidobacterium aquikefiricola</name>
    <dbReference type="NCBI Taxonomy" id="3059038"/>
    <lineage>
        <taxon>Bacteria</taxon>
        <taxon>Bacillati</taxon>
        <taxon>Actinomycetota</taxon>
        <taxon>Actinomycetes</taxon>
        <taxon>Bifidobacteriales</taxon>
        <taxon>Bifidobacteriaceae</taxon>
        <taxon>Bifidobacterium</taxon>
    </lineage>
</organism>
<dbReference type="Pfam" id="PF03575">
    <property type="entry name" value="Peptidase_S51"/>
    <property type="match status" value="1"/>
</dbReference>
<dbReference type="Gene3D" id="3.40.50.880">
    <property type="match status" value="1"/>
</dbReference>
<keyword evidence="4" id="KW-0720">Serine protease</keyword>
<evidence type="ECO:0000256" key="2">
    <source>
        <dbReference type="ARBA" id="ARBA00022670"/>
    </source>
</evidence>
<dbReference type="GO" id="GO:0006508">
    <property type="term" value="P:proteolysis"/>
    <property type="evidence" value="ECO:0007669"/>
    <property type="project" value="UniProtKB-KW"/>
</dbReference>
<evidence type="ECO:0000256" key="3">
    <source>
        <dbReference type="ARBA" id="ARBA00022801"/>
    </source>
</evidence>
<reference evidence="5" key="1">
    <citation type="submission" date="2023-07" db="EMBL/GenBank/DDBJ databases">
        <title>Bifidobacterium aquikefiriaerophilum sp. nov. and Bifidobacterium eccum sp. nov., isolated from water kefir.</title>
        <authorList>
            <person name="Breselge S."/>
            <person name="Bellassi P."/>
            <person name="Barcenilla C."/>
            <person name="Alvarez-Ordonez A."/>
            <person name="Morelli L."/>
            <person name="Cotter P.D."/>
        </authorList>
    </citation>
    <scope>NUCLEOTIDE SEQUENCE</scope>
    <source>
        <strain evidence="5">WK041_4_12</strain>
    </source>
</reference>
<name>A0AB39U728_9BIFI</name>
<dbReference type="RefSeq" id="WP_369344126.1">
    <property type="nucleotide sequence ID" value="NZ_CP129674.1"/>
</dbReference>
<dbReference type="InterPro" id="IPR029062">
    <property type="entry name" value="Class_I_gatase-like"/>
</dbReference>
<evidence type="ECO:0000256" key="4">
    <source>
        <dbReference type="ARBA" id="ARBA00022825"/>
    </source>
</evidence>
<sequence length="206" mass="22449">MRSLFLTSRFAPLAAEFSEFTGGDCKGKTACLIPTASSHQTFKHFENVERKALTALGISVSDLEVTQASPKEVQERIAMSDYVVVTGGNTFYLLQELRKSGADQAIINHINAGKTYIGASAGSVVLSPNIDYISHMDSTDAAPELHGDYAGLGVLDFYLLPHVGNFPYKAAAKAIQRDYSHRYDLHAISNREAIVIHNDSESVVRV</sequence>
<dbReference type="GO" id="GO:0008236">
    <property type="term" value="F:serine-type peptidase activity"/>
    <property type="evidence" value="ECO:0007669"/>
    <property type="project" value="UniProtKB-KW"/>
</dbReference>
<keyword evidence="5" id="KW-0315">Glutamine amidotransferase</keyword>
<protein>
    <submittedName>
        <fullName evidence="5">Type 1 glutamine amidotransferase-like domain-containing protein</fullName>
    </submittedName>
</protein>
<accession>A0AB39U728</accession>
<dbReference type="KEGG" id="baqk:QN215_09900"/>
<dbReference type="AlphaFoldDB" id="A0AB39U728"/>
<dbReference type="SUPFAM" id="SSF52317">
    <property type="entry name" value="Class I glutamine amidotransferase-like"/>
    <property type="match status" value="1"/>
</dbReference>
<dbReference type="PANTHER" id="PTHR20842">
    <property type="entry name" value="PROTEASE S51 ALPHA-ASPARTYL DIPEPTIDASE"/>
    <property type="match status" value="1"/>
</dbReference>
<evidence type="ECO:0000313" key="5">
    <source>
        <dbReference type="EMBL" id="XDS44550.1"/>
    </source>
</evidence>
<dbReference type="PANTHER" id="PTHR20842:SF0">
    <property type="entry name" value="ALPHA-ASPARTYL DIPEPTIDASE"/>
    <property type="match status" value="1"/>
</dbReference>
<gene>
    <name evidence="5" type="ORF">QN215_09900</name>
</gene>
<keyword evidence="2" id="KW-0645">Protease</keyword>
<evidence type="ECO:0000256" key="1">
    <source>
        <dbReference type="ARBA" id="ARBA00006534"/>
    </source>
</evidence>
<keyword evidence="3" id="KW-0378">Hydrolase</keyword>
<proteinExistence type="inferred from homology"/>
<dbReference type="EMBL" id="CP129674">
    <property type="protein sequence ID" value="XDS44550.1"/>
    <property type="molecule type" value="Genomic_DNA"/>
</dbReference>